<protein>
    <submittedName>
        <fullName evidence="6">Peptide ABC transporter substrate-binding protein</fullName>
    </submittedName>
</protein>
<name>A0ABV1J597_9FIRM</name>
<evidence type="ECO:0000313" key="7">
    <source>
        <dbReference type="Proteomes" id="UP001481872"/>
    </source>
</evidence>
<dbReference type="SUPFAM" id="SSF53850">
    <property type="entry name" value="Periplasmic binding protein-like II"/>
    <property type="match status" value="1"/>
</dbReference>
<dbReference type="Gene3D" id="3.40.190.10">
    <property type="entry name" value="Periplasmic binding protein-like II"/>
    <property type="match status" value="1"/>
</dbReference>
<dbReference type="Proteomes" id="UP001481872">
    <property type="component" value="Unassembled WGS sequence"/>
</dbReference>
<evidence type="ECO:0000256" key="1">
    <source>
        <dbReference type="ARBA" id="ARBA00005695"/>
    </source>
</evidence>
<dbReference type="RefSeq" id="WP_349053707.1">
    <property type="nucleotide sequence ID" value="NZ_JBBNPS010000006.1"/>
</dbReference>
<dbReference type="InterPro" id="IPR000914">
    <property type="entry name" value="SBP_5_dom"/>
</dbReference>
<evidence type="ECO:0000256" key="4">
    <source>
        <dbReference type="SAM" id="SignalP"/>
    </source>
</evidence>
<feature type="signal peptide" evidence="4">
    <location>
        <begin position="1"/>
        <end position="22"/>
    </location>
</feature>
<evidence type="ECO:0000259" key="5">
    <source>
        <dbReference type="Pfam" id="PF00496"/>
    </source>
</evidence>
<evidence type="ECO:0000256" key="2">
    <source>
        <dbReference type="ARBA" id="ARBA00022448"/>
    </source>
</evidence>
<dbReference type="PIRSF" id="PIRSF002741">
    <property type="entry name" value="MppA"/>
    <property type="match status" value="1"/>
</dbReference>
<feature type="chain" id="PRO_5045374664" evidence="4">
    <location>
        <begin position="23"/>
        <end position="563"/>
    </location>
</feature>
<organism evidence="6 7">
    <name type="scientific">Aedoeadaptatus acetigenes</name>
    <dbReference type="NCBI Taxonomy" id="2981723"/>
    <lineage>
        <taxon>Bacteria</taxon>
        <taxon>Bacillati</taxon>
        <taxon>Bacillota</taxon>
        <taxon>Tissierellia</taxon>
        <taxon>Tissierellales</taxon>
        <taxon>Peptoniphilaceae</taxon>
        <taxon>Aedoeadaptatus</taxon>
    </lineage>
</organism>
<dbReference type="Pfam" id="PF00496">
    <property type="entry name" value="SBP_bac_5"/>
    <property type="match status" value="1"/>
</dbReference>
<dbReference type="Gene3D" id="3.90.76.10">
    <property type="entry name" value="Dipeptide-binding Protein, Domain 1"/>
    <property type="match status" value="1"/>
</dbReference>
<proteinExistence type="inferred from homology"/>
<dbReference type="PROSITE" id="PS51257">
    <property type="entry name" value="PROKAR_LIPOPROTEIN"/>
    <property type="match status" value="1"/>
</dbReference>
<dbReference type="InterPro" id="IPR030678">
    <property type="entry name" value="Peptide/Ni-bd"/>
</dbReference>
<feature type="domain" description="Solute-binding protein family 5" evidence="5">
    <location>
        <begin position="83"/>
        <end position="453"/>
    </location>
</feature>
<comment type="similarity">
    <text evidence="1">Belongs to the bacterial solute-binding protein 5 family.</text>
</comment>
<dbReference type="PANTHER" id="PTHR30290:SF9">
    <property type="entry name" value="OLIGOPEPTIDE-BINDING PROTEIN APPA"/>
    <property type="match status" value="1"/>
</dbReference>
<dbReference type="Gene3D" id="3.10.105.10">
    <property type="entry name" value="Dipeptide-binding Protein, Domain 3"/>
    <property type="match status" value="1"/>
</dbReference>
<sequence>MKTCKGIILALCLMLLTACGMGGSKTVVEEKGTDDGAGGGGTLTVPLTNFDTLNPLLTQNRSYFHLSHLLFDRLFEYEGSGRLVPSLAEHVETSDEGRRVSVTLRKGIYWQDGTPITTKDVAATFLAVKHAPADSPYSRLFHRTPGIGAGTDLDTVAKAVIFDDRNIDFEFNQSYGNYPELLSFPILPAHIYSEEAMLDAENFDVVGSGPFLLKKWEKNKKIYLEKNPNYHGNLPYIDGIVGLILSDNKAIQQAYDAGQIDLFVVDDYTWDRYKSDEKSDVEPYETQRVEVLSMNTQDPLLSDPDLRRALDLAINKERIIDSLYLSQGTMANFFVNPKLSAGTFAKEESYLSVDGAMDMLDRAGYKDVDGDGFREGKNGEALNLTILTNGVNHRLKTEAQLVSEDLKKIGIRSRVKDAADTASEEGQKKAEPVADLFARALQSGNYQLAVVGMDFSAVVNLSSVLSSGGIGGMNISRYSNPAMDEALQNLAHAQEERERKEATDAVYKIFRDDVPYIPLVFKQNVLVTGPRVKGRMRPNAFNVFNGIDDVTLAGKDRAKTAEK</sequence>
<evidence type="ECO:0000256" key="3">
    <source>
        <dbReference type="ARBA" id="ARBA00022729"/>
    </source>
</evidence>
<dbReference type="PANTHER" id="PTHR30290">
    <property type="entry name" value="PERIPLASMIC BINDING COMPONENT OF ABC TRANSPORTER"/>
    <property type="match status" value="1"/>
</dbReference>
<keyword evidence="3 4" id="KW-0732">Signal</keyword>
<gene>
    <name evidence="6" type="ORF">AAA081_03435</name>
</gene>
<comment type="caution">
    <text evidence="6">The sequence shown here is derived from an EMBL/GenBank/DDBJ whole genome shotgun (WGS) entry which is preliminary data.</text>
</comment>
<accession>A0ABV1J597</accession>
<keyword evidence="2" id="KW-0813">Transport</keyword>
<keyword evidence="7" id="KW-1185">Reference proteome</keyword>
<reference evidence="6 7" key="1">
    <citation type="submission" date="2024-04" db="EMBL/GenBank/DDBJ databases">
        <title>Human intestinal bacterial collection.</title>
        <authorList>
            <person name="Pauvert C."/>
            <person name="Hitch T.C.A."/>
            <person name="Clavel T."/>
        </authorList>
    </citation>
    <scope>NUCLEOTIDE SEQUENCE [LARGE SCALE GENOMIC DNA]</scope>
    <source>
        <strain evidence="6 7">CLA-SR-H026</strain>
    </source>
</reference>
<dbReference type="CDD" id="cd08513">
    <property type="entry name" value="PBP2_thermophilic_Hb8_like"/>
    <property type="match status" value="1"/>
</dbReference>
<evidence type="ECO:0000313" key="6">
    <source>
        <dbReference type="EMBL" id="MEQ3353355.1"/>
    </source>
</evidence>
<dbReference type="EMBL" id="JBBNPS010000006">
    <property type="protein sequence ID" value="MEQ3353355.1"/>
    <property type="molecule type" value="Genomic_DNA"/>
</dbReference>
<dbReference type="InterPro" id="IPR039424">
    <property type="entry name" value="SBP_5"/>
</dbReference>